<dbReference type="InterPro" id="IPR016163">
    <property type="entry name" value="Ald_DH_C"/>
</dbReference>
<evidence type="ECO:0000313" key="6">
    <source>
        <dbReference type="Proteomes" id="UP000321595"/>
    </source>
</evidence>
<dbReference type="Proteomes" id="UP000321595">
    <property type="component" value="Chromosome"/>
</dbReference>
<dbReference type="PANTHER" id="PTHR11699">
    <property type="entry name" value="ALDEHYDE DEHYDROGENASE-RELATED"/>
    <property type="match status" value="1"/>
</dbReference>
<dbReference type="InterPro" id="IPR016160">
    <property type="entry name" value="Ald_DH_CS_CYS"/>
</dbReference>
<dbReference type="Pfam" id="PF00171">
    <property type="entry name" value="Aldedh"/>
    <property type="match status" value="1"/>
</dbReference>
<dbReference type="PROSITE" id="PS00687">
    <property type="entry name" value="ALDEHYDE_DEHYDR_GLU"/>
    <property type="match status" value="1"/>
</dbReference>
<dbReference type="PROSITE" id="PS00070">
    <property type="entry name" value="ALDEHYDE_DEHYDR_CYS"/>
    <property type="match status" value="1"/>
</dbReference>
<sequence length="480" mass="52118">MSHGILVRENPANTQEILYEIPWDLNQVDSSVAKAKAALRSWDRLGREARIGYLHKFSEALKSRRELIARTIALEAGKPLWEAYTEADALSAKIDIMTGEGAALTADVHPEGLSGGSWRYRPLGPLAVLGPFNFPLHLPNGHIVPALVNGNTVIFKPSEVTAKSAEIYIEAAREAGIPDGVINLVQGPGEVGAALVVHPDIRGVLFTGSYETGLRIKRATLEHPQKLLALEMGGKNTSIILGDAGLEHAAHDIAFAAYMTAGQRCSATSRIILEASVFDEFVERFRDISARVTMGDTVNETTFMGPLATQGAFQKFLDAQQDTENGRLVNLLEGGLARQDLQGYFVSPALWHAKECDARGTHQAAEIFGPDVVLYKAHNDANLVEWANATDFGLAMSIYTRDEERFQDLGYDLETGILNLNRSTCGASSRLPFGGVKQSGNHRPSAVLAGLYTAYPQAQLVQASEFNPKTLDAKPWSLLS</sequence>
<dbReference type="Gene3D" id="3.40.605.10">
    <property type="entry name" value="Aldehyde Dehydrogenase, Chain A, domain 1"/>
    <property type="match status" value="1"/>
</dbReference>
<evidence type="ECO:0000256" key="3">
    <source>
        <dbReference type="RuleBase" id="RU003345"/>
    </source>
</evidence>
<dbReference type="InterPro" id="IPR016162">
    <property type="entry name" value="Ald_DH_N"/>
</dbReference>
<dbReference type="AlphaFoldDB" id="A0A5B8XSB1"/>
<feature type="active site" evidence="2">
    <location>
        <position position="231"/>
    </location>
</feature>
<dbReference type="GO" id="GO:0016620">
    <property type="term" value="F:oxidoreductase activity, acting on the aldehyde or oxo group of donors, NAD or NADP as acceptor"/>
    <property type="evidence" value="ECO:0007669"/>
    <property type="project" value="InterPro"/>
</dbReference>
<dbReference type="OrthoDB" id="6187633at2"/>
<evidence type="ECO:0000313" key="5">
    <source>
        <dbReference type="EMBL" id="QED28405.1"/>
    </source>
</evidence>
<keyword evidence="1 3" id="KW-0560">Oxidoreductase</keyword>
<protein>
    <submittedName>
        <fullName evidence="5">Aldehyde dehydrogenase family protein</fullName>
    </submittedName>
</protein>
<dbReference type="KEGG" id="bbae:FRD01_14415"/>
<keyword evidence="6" id="KW-1185">Reference proteome</keyword>
<dbReference type="Gene3D" id="3.40.309.10">
    <property type="entry name" value="Aldehyde Dehydrogenase, Chain A, domain 2"/>
    <property type="match status" value="1"/>
</dbReference>
<name>A0A5B8XSB1_9DELT</name>
<proteinExistence type="inferred from homology"/>
<accession>A0A5B8XSB1</accession>
<dbReference type="RefSeq" id="WP_146960801.1">
    <property type="nucleotide sequence ID" value="NZ_CP042467.1"/>
</dbReference>
<dbReference type="InterPro" id="IPR016161">
    <property type="entry name" value="Ald_DH/histidinol_DH"/>
</dbReference>
<dbReference type="InterPro" id="IPR029510">
    <property type="entry name" value="Ald_DH_CS_GLU"/>
</dbReference>
<feature type="domain" description="Aldehyde dehydrogenase" evidence="4">
    <location>
        <begin position="9"/>
        <end position="445"/>
    </location>
</feature>
<evidence type="ECO:0000256" key="1">
    <source>
        <dbReference type="ARBA" id="ARBA00023002"/>
    </source>
</evidence>
<dbReference type="InterPro" id="IPR015590">
    <property type="entry name" value="Aldehyde_DH_dom"/>
</dbReference>
<evidence type="ECO:0000256" key="2">
    <source>
        <dbReference type="PROSITE-ProRule" id="PRU10007"/>
    </source>
</evidence>
<comment type="similarity">
    <text evidence="3">Belongs to the aldehyde dehydrogenase family.</text>
</comment>
<evidence type="ECO:0000259" key="4">
    <source>
        <dbReference type="Pfam" id="PF00171"/>
    </source>
</evidence>
<reference evidence="5 6" key="1">
    <citation type="submission" date="2019-08" db="EMBL/GenBank/DDBJ databases">
        <authorList>
            <person name="Liang Q."/>
        </authorList>
    </citation>
    <scope>NUCLEOTIDE SEQUENCE [LARGE SCALE GENOMIC DNA]</scope>
    <source>
        <strain evidence="5 6">V1718</strain>
    </source>
</reference>
<organism evidence="5 6">
    <name type="scientific">Microvenator marinus</name>
    <dbReference type="NCBI Taxonomy" id="2600177"/>
    <lineage>
        <taxon>Bacteria</taxon>
        <taxon>Deltaproteobacteria</taxon>
        <taxon>Bradymonadales</taxon>
        <taxon>Microvenatoraceae</taxon>
        <taxon>Microvenator</taxon>
    </lineage>
</organism>
<gene>
    <name evidence="5" type="ORF">FRD01_14415</name>
</gene>
<dbReference type="SUPFAM" id="SSF53720">
    <property type="entry name" value="ALDH-like"/>
    <property type="match status" value="1"/>
</dbReference>
<dbReference type="EMBL" id="CP042467">
    <property type="protein sequence ID" value="QED28405.1"/>
    <property type="molecule type" value="Genomic_DNA"/>
</dbReference>